<dbReference type="Gene3D" id="3.40.50.1820">
    <property type="entry name" value="alpha/beta hydrolase"/>
    <property type="match status" value="1"/>
</dbReference>
<reference evidence="14" key="1">
    <citation type="submission" date="2003-08" db="EMBL/GenBank/DDBJ databases">
        <authorList>
            <person name="Birren B."/>
            <person name="Nusbaum C."/>
            <person name="Abebe A."/>
            <person name="Abouelleil A."/>
            <person name="Adekoya E."/>
            <person name="Ait-zahra M."/>
            <person name="Allen N."/>
            <person name="Allen T."/>
            <person name="An P."/>
            <person name="Anderson M."/>
            <person name="Anderson S."/>
            <person name="Arachchi H."/>
            <person name="Armbruster J."/>
            <person name="Bachantsang P."/>
            <person name="Baldwin J."/>
            <person name="Barry A."/>
            <person name="Bayul T."/>
            <person name="Blitshsteyn B."/>
            <person name="Bloom T."/>
            <person name="Blye J."/>
            <person name="Boguslavskiy L."/>
            <person name="Borowsky M."/>
            <person name="Boukhgalter B."/>
            <person name="Brunache A."/>
            <person name="Butler J."/>
            <person name="Calixte N."/>
            <person name="Calvo S."/>
            <person name="Camarata J."/>
            <person name="Campo K."/>
            <person name="Chang J."/>
            <person name="Cheshatsang Y."/>
            <person name="Citroen M."/>
            <person name="Collymore A."/>
            <person name="Considine T."/>
            <person name="Cook A."/>
            <person name="Cooke P."/>
            <person name="Corum B."/>
            <person name="Cuomo C."/>
            <person name="David R."/>
            <person name="Dawoe T."/>
            <person name="Degray S."/>
            <person name="Dodge S."/>
            <person name="Dooley K."/>
            <person name="Dorje P."/>
            <person name="Dorjee K."/>
            <person name="Dorris L."/>
            <person name="Duffey N."/>
            <person name="Dupes A."/>
            <person name="Elkins T."/>
            <person name="Engels R."/>
            <person name="Erickson J."/>
            <person name="Farina A."/>
            <person name="Faro S."/>
            <person name="Ferreira P."/>
            <person name="Fischer H."/>
            <person name="Fitzgerald M."/>
            <person name="Foley K."/>
            <person name="Gage D."/>
            <person name="Galagan J."/>
            <person name="Gearin G."/>
            <person name="Gnerre S."/>
            <person name="Gnirke A."/>
            <person name="Goyette A."/>
            <person name="Graham J."/>
            <person name="Grandbois E."/>
            <person name="Gyaltsen K."/>
            <person name="Hafez N."/>
            <person name="Hagopian D."/>
            <person name="Hagos B."/>
            <person name="Hall J."/>
            <person name="Hatcher B."/>
            <person name="Heller A."/>
            <person name="Higgins H."/>
            <person name="Honan T."/>
            <person name="Horn A."/>
            <person name="Houde N."/>
            <person name="Hughes L."/>
            <person name="Hulme W."/>
            <person name="Husby E."/>
            <person name="Iliev I."/>
            <person name="Jaffe D."/>
            <person name="Jones C."/>
            <person name="Kamal M."/>
            <person name="Kamat A."/>
            <person name="Kamvysselis M."/>
            <person name="Karlsson E."/>
            <person name="Kells C."/>
            <person name="Kieu A."/>
            <person name="Kisner P."/>
            <person name="Kodira C."/>
            <person name="Kulbokas E."/>
            <person name="Labutti K."/>
            <person name="Lama D."/>
            <person name="Landers T."/>
            <person name="Leger J."/>
            <person name="Levine S."/>
            <person name="Lewis D."/>
            <person name="Lewis T."/>
            <person name="Lindblad-toh K."/>
            <person name="Liu X."/>
            <person name="Lokyitsang T."/>
            <person name="Lokyitsang Y."/>
            <person name="Lucien O."/>
            <person name="Lui A."/>
            <person name="Ma L.J."/>
            <person name="Mabbitt R."/>
            <person name="Macdonald J."/>
            <person name="Maclean C."/>
            <person name="Major J."/>
            <person name="Manning J."/>
            <person name="Marabella R."/>
            <person name="Maru K."/>
            <person name="Matthews C."/>
            <person name="Mauceli E."/>
            <person name="Mccarthy M."/>
            <person name="Mcdonough S."/>
            <person name="Mcghee T."/>
            <person name="Meldrim J."/>
            <person name="Meneus L."/>
            <person name="Mesirov J."/>
            <person name="Mihalev A."/>
            <person name="Mihova T."/>
            <person name="Mikkelsen T."/>
            <person name="Mlenga V."/>
            <person name="Moru K."/>
            <person name="Mozes J."/>
            <person name="Mulrain L."/>
            <person name="Munson G."/>
            <person name="Naylor J."/>
            <person name="Newes C."/>
            <person name="Nguyen C."/>
            <person name="Nguyen N."/>
            <person name="Nguyen T."/>
            <person name="Nicol R."/>
            <person name="Nielsen C."/>
            <person name="Nizzari M."/>
            <person name="Norbu C."/>
            <person name="Norbu N."/>
            <person name="O'donnell P."/>
            <person name="Okoawo O."/>
            <person name="O'leary S."/>
            <person name="Omotosho B."/>
            <person name="O'neill K."/>
            <person name="Osman S."/>
            <person name="Parker S."/>
            <person name="Perrin D."/>
            <person name="Phunkhang P."/>
            <person name="Piqani B."/>
            <person name="Purcell S."/>
            <person name="Rachupka T."/>
            <person name="Ramasamy U."/>
            <person name="Rameau R."/>
            <person name="Ray V."/>
            <person name="Raymond C."/>
            <person name="Retta R."/>
            <person name="Richardson S."/>
            <person name="Rise C."/>
            <person name="Rodriguez J."/>
            <person name="Rogers J."/>
            <person name="Rogov P."/>
            <person name="Rutman M."/>
            <person name="Schupbach R."/>
            <person name="Seaman C."/>
            <person name="Settipalli S."/>
            <person name="Sharpe T."/>
            <person name="Sheridan J."/>
            <person name="Sherpa N."/>
            <person name="Shi J."/>
            <person name="Smirnov S."/>
            <person name="Smith C."/>
            <person name="Sougnez C."/>
            <person name="Spencer B."/>
            <person name="Stalker J."/>
            <person name="Stange-thomann N."/>
            <person name="Stavropoulos S."/>
            <person name="Stetson K."/>
            <person name="Stone C."/>
            <person name="Stone S."/>
            <person name="Stubbs M."/>
            <person name="Talamas J."/>
            <person name="Tchuinga P."/>
            <person name="Tenzing P."/>
            <person name="Tesfaye S."/>
            <person name="Theodore J."/>
            <person name="Thoulutsang Y."/>
            <person name="Topham K."/>
            <person name="Towey S."/>
            <person name="Tsamla T."/>
            <person name="Tsomo N."/>
            <person name="Vallee D."/>
            <person name="Vassiliev H."/>
            <person name="Venkataraman V."/>
            <person name="Vinson J."/>
            <person name="Vo A."/>
            <person name="Wade C."/>
            <person name="Wang S."/>
            <person name="Wangchuk T."/>
            <person name="Wangdi T."/>
            <person name="Whittaker C."/>
            <person name="Wilkinson J."/>
            <person name="Wu Y."/>
            <person name="Wyman D."/>
            <person name="Yadav S."/>
            <person name="Yang S."/>
            <person name="Yang X."/>
            <person name="Yeager S."/>
            <person name="Yee E."/>
            <person name="Young G."/>
            <person name="Zainoun J."/>
            <person name="Zembeck L."/>
            <person name="Zimmer A."/>
            <person name="Zody M."/>
            <person name="Lander E."/>
        </authorList>
    </citation>
    <scope>NUCLEOTIDE SEQUENCE [LARGE SCALE GENOMIC DNA]</scope>
</reference>
<dbReference type="Pfam" id="PF00561">
    <property type="entry name" value="Abhydrolase_1"/>
    <property type="match status" value="1"/>
</dbReference>
<evidence type="ECO:0000256" key="2">
    <source>
        <dbReference type="ARBA" id="ARBA00022801"/>
    </source>
</evidence>
<evidence type="ECO:0000313" key="13">
    <source>
        <dbReference type="Ensembl" id="ENSCSAVP00000011556.1"/>
    </source>
</evidence>
<organism evidence="13 14">
    <name type="scientific">Ciona savignyi</name>
    <name type="common">Pacific transparent sea squirt</name>
    <dbReference type="NCBI Taxonomy" id="51511"/>
    <lineage>
        <taxon>Eukaryota</taxon>
        <taxon>Metazoa</taxon>
        <taxon>Chordata</taxon>
        <taxon>Tunicata</taxon>
        <taxon>Ascidiacea</taxon>
        <taxon>Phlebobranchia</taxon>
        <taxon>Cionidae</taxon>
        <taxon>Ciona</taxon>
    </lineage>
</organism>
<evidence type="ECO:0000256" key="4">
    <source>
        <dbReference type="ARBA" id="ARBA00042703"/>
    </source>
</evidence>
<evidence type="ECO:0000259" key="12">
    <source>
        <dbReference type="Pfam" id="PF00561"/>
    </source>
</evidence>
<comment type="catalytic activity">
    <reaction evidence="5">
        <text>a 1,2-diacyl-sn-glycerol + H2O = a 2-acylglycerol + a fatty acid + H(+)</text>
        <dbReference type="Rhea" id="RHEA:33275"/>
        <dbReference type="ChEBI" id="CHEBI:15377"/>
        <dbReference type="ChEBI" id="CHEBI:15378"/>
        <dbReference type="ChEBI" id="CHEBI:17389"/>
        <dbReference type="ChEBI" id="CHEBI:17815"/>
        <dbReference type="ChEBI" id="CHEBI:28868"/>
        <dbReference type="EC" id="3.1.1.116"/>
    </reaction>
</comment>
<evidence type="ECO:0000256" key="3">
    <source>
        <dbReference type="ARBA" id="ARBA00026104"/>
    </source>
</evidence>
<comment type="catalytic activity">
    <reaction evidence="8">
        <text>1-octadecanoyl-2-(4Z,7Z,10Z,13Z,16Z,19Z-docosahexaenoyl)-sn-glycerol + H2O = 2-(4Z,7Z,10Z,13Z,16Z,19Z-docosahexaenoyl)-glycerol + octadecanoate + H(+)</text>
        <dbReference type="Rhea" id="RHEA:77107"/>
        <dbReference type="ChEBI" id="CHEBI:15377"/>
        <dbReference type="ChEBI" id="CHEBI:15378"/>
        <dbReference type="ChEBI" id="CHEBI:25629"/>
        <dbReference type="ChEBI" id="CHEBI:77129"/>
        <dbReference type="ChEBI" id="CHEBI:186738"/>
    </reaction>
</comment>
<evidence type="ECO:0000256" key="8">
    <source>
        <dbReference type="ARBA" id="ARBA00048283"/>
    </source>
</evidence>
<sequence length="217" mass="24266">MGLEDLSGDVVTLLDALKIEKCVFIGHSMGGRTALYTALTNPDRIEELILVDSSPGPLSGSRFTERGPIMAYVKAMQQVNWDGAKSLSVARKMADEQLQDSVPSLSIRQFILTNVTEKSPGTFGWRVNLDAILRHMGCNFNAFGMNNTNKYEGRTLFIAGGLSQYIRYEDYPNIQRLFPNYSITHIPDSGHWVHSEKPAEFLSTVKSFLKPEKISLF</sequence>
<evidence type="ECO:0000256" key="1">
    <source>
        <dbReference type="ARBA" id="ARBA00008645"/>
    </source>
</evidence>
<dbReference type="AlphaFoldDB" id="H2Z1U4"/>
<evidence type="ECO:0000256" key="10">
    <source>
        <dbReference type="ARBA" id="ARBA00048513"/>
    </source>
</evidence>
<comment type="catalytic activity">
    <reaction evidence="6">
        <text>a 1,3-diacyl-sn-glycerol + H2O = a 1-acyl-sn-glycerol + a fatty acid + H(+)</text>
        <dbReference type="Rhea" id="RHEA:38503"/>
        <dbReference type="ChEBI" id="CHEBI:15377"/>
        <dbReference type="ChEBI" id="CHEBI:15378"/>
        <dbReference type="ChEBI" id="CHEBI:28868"/>
        <dbReference type="ChEBI" id="CHEBI:64683"/>
        <dbReference type="ChEBI" id="CHEBI:77272"/>
    </reaction>
</comment>
<dbReference type="GO" id="GO:0052689">
    <property type="term" value="F:carboxylic ester hydrolase activity"/>
    <property type="evidence" value="ECO:0007669"/>
    <property type="project" value="TreeGrafter"/>
</dbReference>
<comment type="catalytic activity">
    <reaction evidence="9">
        <text>1,2-didecanoylglycerol + H2O = decanoylglycerol + decanoate + H(+)</text>
        <dbReference type="Rhea" id="RHEA:48596"/>
        <dbReference type="ChEBI" id="CHEBI:11152"/>
        <dbReference type="ChEBI" id="CHEBI:15377"/>
        <dbReference type="ChEBI" id="CHEBI:15378"/>
        <dbReference type="ChEBI" id="CHEBI:27689"/>
        <dbReference type="ChEBI" id="CHEBI:90605"/>
    </reaction>
</comment>
<dbReference type="GeneTree" id="ENSGT00390000015880"/>
<dbReference type="InterPro" id="IPR000073">
    <property type="entry name" value="AB_hydrolase_1"/>
</dbReference>
<dbReference type="PANTHER" id="PTHR46118:SF4">
    <property type="entry name" value="PROTEIN ABHD11"/>
    <property type="match status" value="1"/>
</dbReference>
<evidence type="ECO:0000256" key="7">
    <source>
        <dbReference type="ARBA" id="ARBA00044064"/>
    </source>
</evidence>
<feature type="domain" description="AB hydrolase-1" evidence="12">
    <location>
        <begin position="3"/>
        <end position="198"/>
    </location>
</feature>
<evidence type="ECO:0000256" key="6">
    <source>
        <dbReference type="ARBA" id="ARBA00043742"/>
    </source>
</evidence>
<accession>H2Z1U4</accession>
<dbReference type="SUPFAM" id="SSF53474">
    <property type="entry name" value="alpha/beta-Hydrolases"/>
    <property type="match status" value="1"/>
</dbReference>
<dbReference type="HOGENOM" id="CLU_020336_53_2_1"/>
<evidence type="ECO:0000256" key="11">
    <source>
        <dbReference type="ARBA" id="ARBA00048919"/>
    </source>
</evidence>
<dbReference type="InParanoid" id="H2Z1U4"/>
<dbReference type="eggNOG" id="KOG2382">
    <property type="taxonomic scope" value="Eukaryota"/>
</dbReference>
<comment type="similarity">
    <text evidence="1">Belongs to the AB hydrolase superfamily.</text>
</comment>
<keyword evidence="2" id="KW-0378">Hydrolase</keyword>
<keyword evidence="14" id="KW-1185">Reference proteome</keyword>
<dbReference type="OMA" id="ECMNDIN"/>
<evidence type="ECO:0000256" key="9">
    <source>
        <dbReference type="ARBA" id="ARBA00048504"/>
    </source>
</evidence>
<reference evidence="13" key="2">
    <citation type="submission" date="2025-08" db="UniProtKB">
        <authorList>
            <consortium name="Ensembl"/>
        </authorList>
    </citation>
    <scope>IDENTIFICATION</scope>
</reference>
<dbReference type="PANTHER" id="PTHR46118">
    <property type="entry name" value="PROTEIN ABHD11"/>
    <property type="match status" value="1"/>
</dbReference>
<evidence type="ECO:0000256" key="5">
    <source>
        <dbReference type="ARBA" id="ARBA00043667"/>
    </source>
</evidence>
<dbReference type="Ensembl" id="ENSCSAVT00000011690.1">
    <property type="protein sequence ID" value="ENSCSAVP00000011556.1"/>
    <property type="gene ID" value="ENSCSAVG00000006773.1"/>
</dbReference>
<evidence type="ECO:0000313" key="14">
    <source>
        <dbReference type="Proteomes" id="UP000007875"/>
    </source>
</evidence>
<dbReference type="Proteomes" id="UP000007875">
    <property type="component" value="Unassembled WGS sequence"/>
</dbReference>
<comment type="catalytic activity">
    <reaction evidence="11">
        <text>1-octadecanoyl-2-(5Z,8Z,11Z,14Z-eicosatetraenoyl)-sn-glycerol + H2O = 2-(5Z,8Z,11Z,14Z-eicosatetraenoyl)-glycerol + octadecanoate + H(+)</text>
        <dbReference type="Rhea" id="RHEA:38507"/>
        <dbReference type="ChEBI" id="CHEBI:15377"/>
        <dbReference type="ChEBI" id="CHEBI:15378"/>
        <dbReference type="ChEBI" id="CHEBI:25629"/>
        <dbReference type="ChEBI" id="CHEBI:52392"/>
        <dbReference type="ChEBI" id="CHEBI:75728"/>
    </reaction>
</comment>
<reference evidence="13" key="3">
    <citation type="submission" date="2025-09" db="UniProtKB">
        <authorList>
            <consortium name="Ensembl"/>
        </authorList>
    </citation>
    <scope>IDENTIFICATION</scope>
</reference>
<dbReference type="InterPro" id="IPR029058">
    <property type="entry name" value="AB_hydrolase_fold"/>
</dbReference>
<dbReference type="EC" id="3.1.1.116" evidence="3"/>
<dbReference type="STRING" id="51511.ENSCSAVP00000011556"/>
<proteinExistence type="inferred from homology"/>
<dbReference type="GO" id="GO:0005739">
    <property type="term" value="C:mitochondrion"/>
    <property type="evidence" value="ECO:0007669"/>
    <property type="project" value="TreeGrafter"/>
</dbReference>
<protein>
    <recommendedName>
        <fullName evidence="7">sn-1-specific diacylglycerol lipase ABHD11</fullName>
        <ecNumber evidence="3">3.1.1.116</ecNumber>
    </recommendedName>
    <alternativeName>
        <fullName evidence="4">Alpha/beta hydrolase domain-containing protein 11</fullName>
    </alternativeName>
</protein>
<comment type="catalytic activity">
    <reaction evidence="10">
        <text>1-octadecanoyl-2-(9Z-octadecenoyl)-sn-glycerol + H2O = 2-(9Z-octadecenoyl)-glycerol + octadecanoate + H(+)</text>
        <dbReference type="Rhea" id="RHEA:77103"/>
        <dbReference type="ChEBI" id="CHEBI:15377"/>
        <dbReference type="ChEBI" id="CHEBI:15378"/>
        <dbReference type="ChEBI" id="CHEBI:25629"/>
        <dbReference type="ChEBI" id="CHEBI:73990"/>
        <dbReference type="ChEBI" id="CHEBI:75468"/>
    </reaction>
</comment>
<name>H2Z1U4_CIOSA</name>
<dbReference type="FunCoup" id="H2Z1U4">
    <property type="interactions" value="298"/>
</dbReference>